<evidence type="ECO:0000256" key="4">
    <source>
        <dbReference type="ARBA" id="ARBA00022840"/>
    </source>
</evidence>
<dbReference type="OrthoDB" id="9802264at2"/>
<evidence type="ECO:0000256" key="1">
    <source>
        <dbReference type="ARBA" id="ARBA00005417"/>
    </source>
</evidence>
<sequence length="221" mass="24365">MQLIKGVGLKKTYQTGGIRILALDGIDLTMEEGEFLAIVGTSGSGKSTLLNILGGLDSPTNGYVEIRGESLKDMSREELTIFRRRNIGFIFQNYNLVSVLNGYENIVLPLKLDNAPIVSSFVEEIVEALEIENQLYKMPNEMSGGQQQRVAVARALVTRPALVLADEPTGNLDSKTSNNVIQLMKHMAEKFHQTIVIVTHDGEVAKMADRCIRIEDGKVCK</sequence>
<dbReference type="EMBL" id="FOJI01000032">
    <property type="protein sequence ID" value="SEW46400.1"/>
    <property type="molecule type" value="Genomic_DNA"/>
</dbReference>
<dbReference type="GO" id="GO:0005524">
    <property type="term" value="F:ATP binding"/>
    <property type="evidence" value="ECO:0007669"/>
    <property type="project" value="UniProtKB-KW"/>
</dbReference>
<reference evidence="6 7" key="1">
    <citation type="submission" date="2016-10" db="EMBL/GenBank/DDBJ databases">
        <authorList>
            <person name="de Groot N.N."/>
        </authorList>
    </citation>
    <scope>NUCLEOTIDE SEQUENCE [LARGE SCALE GENOMIC DNA]</scope>
    <source>
        <strain evidence="6 7">DSM 9179</strain>
    </source>
</reference>
<dbReference type="InterPro" id="IPR003439">
    <property type="entry name" value="ABC_transporter-like_ATP-bd"/>
</dbReference>
<organism evidence="6 7">
    <name type="scientific">[Clostridium] fimetarium</name>
    <dbReference type="NCBI Taxonomy" id="99656"/>
    <lineage>
        <taxon>Bacteria</taxon>
        <taxon>Bacillati</taxon>
        <taxon>Bacillota</taxon>
        <taxon>Clostridia</taxon>
        <taxon>Lachnospirales</taxon>
        <taxon>Lachnospiraceae</taxon>
    </lineage>
</organism>
<comment type="similarity">
    <text evidence="1">Belongs to the ABC transporter superfamily.</text>
</comment>
<dbReference type="InterPro" id="IPR027417">
    <property type="entry name" value="P-loop_NTPase"/>
</dbReference>
<keyword evidence="7" id="KW-1185">Reference proteome</keyword>
<evidence type="ECO:0000313" key="7">
    <source>
        <dbReference type="Proteomes" id="UP000199701"/>
    </source>
</evidence>
<dbReference type="GO" id="GO:0098796">
    <property type="term" value="C:membrane protein complex"/>
    <property type="evidence" value="ECO:0007669"/>
    <property type="project" value="UniProtKB-ARBA"/>
</dbReference>
<evidence type="ECO:0000256" key="2">
    <source>
        <dbReference type="ARBA" id="ARBA00022448"/>
    </source>
</evidence>
<proteinExistence type="inferred from homology"/>
<dbReference type="GO" id="GO:0016887">
    <property type="term" value="F:ATP hydrolysis activity"/>
    <property type="evidence" value="ECO:0007669"/>
    <property type="project" value="InterPro"/>
</dbReference>
<dbReference type="PANTHER" id="PTHR42798:SF7">
    <property type="entry name" value="ALPHA-D-RIBOSE 1-METHYLPHOSPHONATE 5-TRIPHOSPHATE SYNTHASE SUBUNIT PHNL"/>
    <property type="match status" value="1"/>
</dbReference>
<dbReference type="GO" id="GO:0022857">
    <property type="term" value="F:transmembrane transporter activity"/>
    <property type="evidence" value="ECO:0007669"/>
    <property type="project" value="UniProtKB-ARBA"/>
</dbReference>
<dbReference type="SUPFAM" id="SSF52540">
    <property type="entry name" value="P-loop containing nucleoside triphosphate hydrolases"/>
    <property type="match status" value="1"/>
</dbReference>
<dbReference type="RefSeq" id="WP_092458372.1">
    <property type="nucleotide sequence ID" value="NZ_FOJI01000032.1"/>
</dbReference>
<gene>
    <name evidence="6" type="ORF">SAMN05421659_1326</name>
</gene>
<dbReference type="PANTHER" id="PTHR42798">
    <property type="entry name" value="LIPOPROTEIN-RELEASING SYSTEM ATP-BINDING PROTEIN LOLD"/>
    <property type="match status" value="1"/>
</dbReference>
<dbReference type="SMART" id="SM00382">
    <property type="entry name" value="AAA"/>
    <property type="match status" value="1"/>
</dbReference>
<evidence type="ECO:0000313" key="6">
    <source>
        <dbReference type="EMBL" id="SEW46400.1"/>
    </source>
</evidence>
<dbReference type="PROSITE" id="PS50893">
    <property type="entry name" value="ABC_TRANSPORTER_2"/>
    <property type="match status" value="1"/>
</dbReference>
<dbReference type="Proteomes" id="UP000199701">
    <property type="component" value="Unassembled WGS sequence"/>
</dbReference>
<dbReference type="Pfam" id="PF00005">
    <property type="entry name" value="ABC_tran"/>
    <property type="match status" value="1"/>
</dbReference>
<dbReference type="InterPro" id="IPR017911">
    <property type="entry name" value="MacB-like_ATP-bd"/>
</dbReference>
<dbReference type="STRING" id="99656.SAMN05421659_1326"/>
<dbReference type="FunFam" id="3.40.50.300:FF:000032">
    <property type="entry name" value="Export ABC transporter ATP-binding protein"/>
    <property type="match status" value="1"/>
</dbReference>
<feature type="domain" description="ABC transporter" evidence="5">
    <location>
        <begin position="4"/>
        <end position="221"/>
    </location>
</feature>
<dbReference type="CDD" id="cd03255">
    <property type="entry name" value="ABC_MJ0796_LolCDE_FtsE"/>
    <property type="match status" value="1"/>
</dbReference>
<keyword evidence="3" id="KW-0547">Nucleotide-binding</keyword>
<name>A0A1I0RYA0_9FIRM</name>
<dbReference type="PROSITE" id="PS00211">
    <property type="entry name" value="ABC_TRANSPORTER_1"/>
    <property type="match status" value="1"/>
</dbReference>
<dbReference type="Gene3D" id="3.40.50.300">
    <property type="entry name" value="P-loop containing nucleotide triphosphate hydrolases"/>
    <property type="match status" value="1"/>
</dbReference>
<accession>A0A1I0RYA0</accession>
<evidence type="ECO:0000259" key="5">
    <source>
        <dbReference type="PROSITE" id="PS50893"/>
    </source>
</evidence>
<protein>
    <submittedName>
        <fullName evidence="6">Putative ABC transport system ATP-binding protein</fullName>
    </submittedName>
</protein>
<keyword evidence="4 6" id="KW-0067">ATP-binding</keyword>
<evidence type="ECO:0000256" key="3">
    <source>
        <dbReference type="ARBA" id="ARBA00022741"/>
    </source>
</evidence>
<dbReference type="InterPro" id="IPR003593">
    <property type="entry name" value="AAA+_ATPase"/>
</dbReference>
<keyword evidence="2" id="KW-0813">Transport</keyword>
<dbReference type="AlphaFoldDB" id="A0A1I0RYA0"/>
<dbReference type="InterPro" id="IPR017871">
    <property type="entry name" value="ABC_transporter-like_CS"/>
</dbReference>